<keyword evidence="1" id="KW-0732">Signal</keyword>
<name>A0ABT5YUP8_9ACTN</name>
<sequence length="144" mass="15725">MSHQPTSRHSVLVLVLAAVLLSATGPLAGASTPSIRLDDLSQHPSAKPTRFEVTNDVALSGLRWSHWGAPSATGTGALRINTCRPICAQGRVRVLQGAQLQVRGVRIDQGSRYYRQYRIVDPALSPAERAMYSRWTNAYVPSNF</sequence>
<dbReference type="RefSeq" id="WP_275808935.1">
    <property type="nucleotide sequence ID" value="NZ_BAAANM010000012.1"/>
</dbReference>
<reference evidence="2 3" key="1">
    <citation type="submission" date="2023-03" db="EMBL/GenBank/DDBJ databases">
        <title>Draft genome sequence of type strain Streptomyces ferralitis JCM 14344.</title>
        <authorList>
            <person name="Klaysubun C."/>
            <person name="Duangmal K."/>
        </authorList>
    </citation>
    <scope>NUCLEOTIDE SEQUENCE [LARGE SCALE GENOMIC DNA]</scope>
    <source>
        <strain evidence="2 3">JCM 14344</strain>
    </source>
</reference>
<keyword evidence="3" id="KW-1185">Reference proteome</keyword>
<dbReference type="EMBL" id="JARHTQ010000002">
    <property type="protein sequence ID" value="MDF2255159.1"/>
    <property type="molecule type" value="Genomic_DNA"/>
</dbReference>
<dbReference type="Proteomes" id="UP001220022">
    <property type="component" value="Unassembled WGS sequence"/>
</dbReference>
<evidence type="ECO:0000256" key="1">
    <source>
        <dbReference type="SAM" id="SignalP"/>
    </source>
</evidence>
<feature type="chain" id="PRO_5046822731" evidence="1">
    <location>
        <begin position="29"/>
        <end position="144"/>
    </location>
</feature>
<comment type="caution">
    <text evidence="2">The sequence shown here is derived from an EMBL/GenBank/DDBJ whole genome shotgun (WGS) entry which is preliminary data.</text>
</comment>
<evidence type="ECO:0000313" key="2">
    <source>
        <dbReference type="EMBL" id="MDF2255159.1"/>
    </source>
</evidence>
<organism evidence="2 3">
    <name type="scientific">Streptantibioticus ferralitis</name>
    <dbReference type="NCBI Taxonomy" id="236510"/>
    <lineage>
        <taxon>Bacteria</taxon>
        <taxon>Bacillati</taxon>
        <taxon>Actinomycetota</taxon>
        <taxon>Actinomycetes</taxon>
        <taxon>Kitasatosporales</taxon>
        <taxon>Streptomycetaceae</taxon>
        <taxon>Streptantibioticus</taxon>
    </lineage>
</organism>
<gene>
    <name evidence="2" type="ORF">P2L57_05280</name>
</gene>
<proteinExistence type="predicted"/>
<feature type="signal peptide" evidence="1">
    <location>
        <begin position="1"/>
        <end position="28"/>
    </location>
</feature>
<protein>
    <submittedName>
        <fullName evidence="2">Uncharacterized protein</fullName>
    </submittedName>
</protein>
<accession>A0ABT5YUP8</accession>
<evidence type="ECO:0000313" key="3">
    <source>
        <dbReference type="Proteomes" id="UP001220022"/>
    </source>
</evidence>